<sequence length="96" mass="10762">MGEPTIGWVTQASDADLMLHAQVVWRELRKRELTEPQTAEAREWTDTHLQVVRTLEERTDAGNALADYVDDLGDWDPEGLGGRIDAWRSAAGGETR</sequence>
<gene>
    <name evidence="1" type="ORF">BG845_05614</name>
</gene>
<dbReference type="AlphaFoldDB" id="A0A1Y2MM74"/>
<reference evidence="1 2" key="1">
    <citation type="submission" date="2016-09" db="EMBL/GenBank/DDBJ databases">
        <title>Pseudonocardia autotrophica DSM535, a candidate organism with high potential of specific P450 cytochromes.</title>
        <authorList>
            <person name="Grumaz C."/>
            <person name="Vainshtein Y."/>
            <person name="Kirstahler P."/>
            <person name="Sohn K."/>
        </authorList>
    </citation>
    <scope>NUCLEOTIDE SEQUENCE [LARGE SCALE GENOMIC DNA]</scope>
    <source>
        <strain evidence="1 2">DSM 535</strain>
    </source>
</reference>
<evidence type="ECO:0000313" key="1">
    <source>
        <dbReference type="EMBL" id="OSY36099.1"/>
    </source>
</evidence>
<accession>A0A1Y2MM74</accession>
<evidence type="ECO:0000313" key="2">
    <source>
        <dbReference type="Proteomes" id="UP000194360"/>
    </source>
</evidence>
<dbReference type="EMBL" id="MIGB01000043">
    <property type="protein sequence ID" value="OSY36099.1"/>
    <property type="molecule type" value="Genomic_DNA"/>
</dbReference>
<dbReference type="STRING" id="2074.BG845_05614"/>
<protein>
    <submittedName>
        <fullName evidence="1">Uncharacterized protein</fullName>
    </submittedName>
</protein>
<keyword evidence="2" id="KW-1185">Reference proteome</keyword>
<comment type="caution">
    <text evidence="1">The sequence shown here is derived from an EMBL/GenBank/DDBJ whole genome shotgun (WGS) entry which is preliminary data.</text>
</comment>
<dbReference type="Proteomes" id="UP000194360">
    <property type="component" value="Unassembled WGS sequence"/>
</dbReference>
<proteinExistence type="predicted"/>
<organism evidence="1 2">
    <name type="scientific">Pseudonocardia autotrophica</name>
    <name type="common">Amycolata autotrophica</name>
    <name type="synonym">Nocardia autotrophica</name>
    <dbReference type="NCBI Taxonomy" id="2074"/>
    <lineage>
        <taxon>Bacteria</taxon>
        <taxon>Bacillati</taxon>
        <taxon>Actinomycetota</taxon>
        <taxon>Actinomycetes</taxon>
        <taxon>Pseudonocardiales</taxon>
        <taxon>Pseudonocardiaceae</taxon>
        <taxon>Pseudonocardia</taxon>
    </lineage>
</organism>
<name>A0A1Y2MM74_PSEAH</name>